<feature type="region of interest" description="Disordered" evidence="1">
    <location>
        <begin position="114"/>
        <end position="162"/>
    </location>
</feature>
<evidence type="ECO:0000313" key="3">
    <source>
        <dbReference type="Proteomes" id="UP000784294"/>
    </source>
</evidence>
<sequence length="162" mass="18644">MILAGYQLDLFYKPEEMSLIALLRKQLLRSSFRSAMPQRNSSDFHRELKGQAMRQRYPNFSMELEDRNPVMDNIESDAVVNSSANSEDPVSLSPVSLVSRLLLEAQKLLYPLQRRASSEPGNQQMDFTRPYNFRVSSYDADESPKSRGVRRERGGPDQREVI</sequence>
<evidence type="ECO:0000256" key="1">
    <source>
        <dbReference type="SAM" id="MobiDB-lite"/>
    </source>
</evidence>
<keyword evidence="3" id="KW-1185">Reference proteome</keyword>
<proteinExistence type="predicted"/>
<evidence type="ECO:0000313" key="2">
    <source>
        <dbReference type="EMBL" id="VEL24789.1"/>
    </source>
</evidence>
<dbReference type="Proteomes" id="UP000784294">
    <property type="component" value="Unassembled WGS sequence"/>
</dbReference>
<accession>A0A448X0H2</accession>
<name>A0A448X0H2_9PLAT</name>
<protein>
    <submittedName>
        <fullName evidence="2">Uncharacterized protein</fullName>
    </submittedName>
</protein>
<comment type="caution">
    <text evidence="2">The sequence shown here is derived from an EMBL/GenBank/DDBJ whole genome shotgun (WGS) entry which is preliminary data.</text>
</comment>
<feature type="non-terminal residue" evidence="2">
    <location>
        <position position="1"/>
    </location>
</feature>
<dbReference type="AlphaFoldDB" id="A0A448X0H2"/>
<organism evidence="2 3">
    <name type="scientific">Protopolystoma xenopodis</name>
    <dbReference type="NCBI Taxonomy" id="117903"/>
    <lineage>
        <taxon>Eukaryota</taxon>
        <taxon>Metazoa</taxon>
        <taxon>Spiralia</taxon>
        <taxon>Lophotrochozoa</taxon>
        <taxon>Platyhelminthes</taxon>
        <taxon>Monogenea</taxon>
        <taxon>Polyopisthocotylea</taxon>
        <taxon>Polystomatidea</taxon>
        <taxon>Polystomatidae</taxon>
        <taxon>Protopolystoma</taxon>
    </lineage>
</organism>
<dbReference type="EMBL" id="CAAALY010069672">
    <property type="protein sequence ID" value="VEL24789.1"/>
    <property type="molecule type" value="Genomic_DNA"/>
</dbReference>
<gene>
    <name evidence="2" type="ORF">PXEA_LOCUS18229</name>
</gene>
<reference evidence="2" key="1">
    <citation type="submission" date="2018-11" db="EMBL/GenBank/DDBJ databases">
        <authorList>
            <consortium name="Pathogen Informatics"/>
        </authorList>
    </citation>
    <scope>NUCLEOTIDE SEQUENCE</scope>
</reference>
<feature type="compositionally biased region" description="Basic and acidic residues" evidence="1">
    <location>
        <begin position="142"/>
        <end position="162"/>
    </location>
</feature>